<comment type="caution">
    <text evidence="1">The sequence shown here is derived from an EMBL/GenBank/DDBJ whole genome shotgun (WGS) entry which is preliminary data.</text>
</comment>
<dbReference type="Proteomes" id="UP001266305">
    <property type="component" value="Unassembled WGS sequence"/>
</dbReference>
<accession>A0ABQ9V6Y1</accession>
<organism evidence="1 2">
    <name type="scientific">Saguinus oedipus</name>
    <name type="common">Cotton-top tamarin</name>
    <name type="synonym">Oedipomidas oedipus</name>
    <dbReference type="NCBI Taxonomy" id="9490"/>
    <lineage>
        <taxon>Eukaryota</taxon>
        <taxon>Metazoa</taxon>
        <taxon>Chordata</taxon>
        <taxon>Craniata</taxon>
        <taxon>Vertebrata</taxon>
        <taxon>Euteleostomi</taxon>
        <taxon>Mammalia</taxon>
        <taxon>Eutheria</taxon>
        <taxon>Euarchontoglires</taxon>
        <taxon>Primates</taxon>
        <taxon>Haplorrhini</taxon>
        <taxon>Platyrrhini</taxon>
        <taxon>Cebidae</taxon>
        <taxon>Callitrichinae</taxon>
        <taxon>Saguinus</taxon>
    </lineage>
</organism>
<evidence type="ECO:0000313" key="1">
    <source>
        <dbReference type="EMBL" id="KAK2104805.1"/>
    </source>
</evidence>
<keyword evidence="2" id="KW-1185">Reference proteome</keyword>
<sequence length="66" mass="7213">RLSSAFASEVGSFQKDCNAAVTKVLVNMETTRGEAFCSPSQLLPAACSLKEEIMKAVILRTWQFSD</sequence>
<reference evidence="1 2" key="1">
    <citation type="submission" date="2023-05" db="EMBL/GenBank/DDBJ databases">
        <title>B98-5 Cell Line De Novo Hybrid Assembly: An Optical Mapping Approach.</title>
        <authorList>
            <person name="Kananen K."/>
            <person name="Auerbach J.A."/>
            <person name="Kautto E."/>
            <person name="Blachly J.S."/>
        </authorList>
    </citation>
    <scope>NUCLEOTIDE SEQUENCE [LARGE SCALE GENOMIC DNA]</scope>
    <source>
        <strain evidence="1">B95-8</strain>
        <tissue evidence="1">Cell line</tissue>
    </source>
</reference>
<dbReference type="EMBL" id="JASSZA010000008">
    <property type="protein sequence ID" value="KAK2104805.1"/>
    <property type="molecule type" value="Genomic_DNA"/>
</dbReference>
<proteinExistence type="predicted"/>
<protein>
    <submittedName>
        <fullName evidence="1">Uncharacterized protein</fullName>
    </submittedName>
</protein>
<evidence type="ECO:0000313" key="2">
    <source>
        <dbReference type="Proteomes" id="UP001266305"/>
    </source>
</evidence>
<name>A0ABQ9V6Y1_SAGOE</name>
<gene>
    <name evidence="1" type="ORF">P7K49_018661</name>
</gene>
<feature type="non-terminal residue" evidence="1">
    <location>
        <position position="1"/>
    </location>
</feature>